<dbReference type="Proteomes" id="UP000248039">
    <property type="component" value="Unassembled WGS sequence"/>
</dbReference>
<evidence type="ECO:0000313" key="1">
    <source>
        <dbReference type="EMBL" id="PYC77127.1"/>
    </source>
</evidence>
<proteinExistence type="predicted"/>
<comment type="caution">
    <text evidence="1">The sequence shown here is derived from an EMBL/GenBank/DDBJ whole genome shotgun (WGS) entry which is preliminary data.</text>
</comment>
<dbReference type="EMBL" id="PYBW01000071">
    <property type="protein sequence ID" value="PYC77127.1"/>
    <property type="molecule type" value="Genomic_DNA"/>
</dbReference>
<name>A0A2V4NN28_9ACTN</name>
<dbReference type="AlphaFoldDB" id="A0A2V4NN28"/>
<accession>A0A2V4NN28</accession>
<organism evidence="1 2">
    <name type="scientific">Streptomyces tateyamensis</name>
    <dbReference type="NCBI Taxonomy" id="565073"/>
    <lineage>
        <taxon>Bacteria</taxon>
        <taxon>Bacillati</taxon>
        <taxon>Actinomycetota</taxon>
        <taxon>Actinomycetes</taxon>
        <taxon>Kitasatosporales</taxon>
        <taxon>Streptomycetaceae</taxon>
        <taxon>Streptomyces</taxon>
    </lineage>
</organism>
<gene>
    <name evidence="1" type="ORF">C7C46_19970</name>
</gene>
<evidence type="ECO:0000313" key="2">
    <source>
        <dbReference type="Proteomes" id="UP000248039"/>
    </source>
</evidence>
<sequence>MLISMIPQIDIGIFDTLEQLQFMQQIIRSNEHLTLTNCASPGFRVVKLDQHVRTRLAIHV</sequence>
<keyword evidence="2" id="KW-1185">Reference proteome</keyword>
<reference evidence="1 2" key="1">
    <citation type="submission" date="2018-03" db="EMBL/GenBank/DDBJ databases">
        <title>Bioinformatic expansion and discovery of thiopeptide antibiotics.</title>
        <authorList>
            <person name="Schwalen C.J."/>
            <person name="Hudson G.A."/>
            <person name="Mitchell D.A."/>
        </authorList>
    </citation>
    <scope>NUCLEOTIDE SEQUENCE [LARGE SCALE GENOMIC DNA]</scope>
    <source>
        <strain evidence="1 2">ATCC 21389</strain>
    </source>
</reference>
<protein>
    <submittedName>
        <fullName evidence="1">Uncharacterized protein</fullName>
    </submittedName>
</protein>